<evidence type="ECO:0000256" key="4">
    <source>
        <dbReference type="ARBA" id="ARBA00023136"/>
    </source>
</evidence>
<evidence type="ECO:0000313" key="9">
    <source>
        <dbReference type="Proteomes" id="UP000237438"/>
    </source>
</evidence>
<evidence type="ECO:0000256" key="2">
    <source>
        <dbReference type="ARBA" id="ARBA00022692"/>
    </source>
</evidence>
<dbReference type="InterPro" id="IPR006634">
    <property type="entry name" value="TLC-dom"/>
</dbReference>
<keyword evidence="3 6" id="KW-1133">Transmembrane helix</keyword>
<dbReference type="STRING" id="225359.A0A2S4PVY2"/>
<feature type="transmembrane region" description="Helical" evidence="6">
    <location>
        <begin position="200"/>
        <end position="217"/>
    </location>
</feature>
<dbReference type="Proteomes" id="UP000237438">
    <property type="component" value="Unassembled WGS sequence"/>
</dbReference>
<organism evidence="8 9">
    <name type="scientific">Erysiphe pulchra</name>
    <dbReference type="NCBI Taxonomy" id="225359"/>
    <lineage>
        <taxon>Eukaryota</taxon>
        <taxon>Fungi</taxon>
        <taxon>Dikarya</taxon>
        <taxon>Ascomycota</taxon>
        <taxon>Pezizomycotina</taxon>
        <taxon>Leotiomycetes</taxon>
        <taxon>Erysiphales</taxon>
        <taxon>Erysiphaceae</taxon>
        <taxon>Erysiphe</taxon>
    </lineage>
</organism>
<evidence type="ECO:0000256" key="1">
    <source>
        <dbReference type="ARBA" id="ARBA00004141"/>
    </source>
</evidence>
<keyword evidence="9" id="KW-1185">Reference proteome</keyword>
<feature type="transmembrane region" description="Helical" evidence="6">
    <location>
        <begin position="165"/>
        <end position="188"/>
    </location>
</feature>
<name>A0A2S4PVY2_9PEZI</name>
<feature type="transmembrane region" description="Helical" evidence="6">
    <location>
        <begin position="74"/>
        <end position="95"/>
    </location>
</feature>
<comment type="caution">
    <text evidence="8">The sequence shown here is derived from an EMBL/GenBank/DDBJ whole genome shotgun (WGS) entry which is preliminary data.</text>
</comment>
<dbReference type="GO" id="GO:0055088">
    <property type="term" value="P:lipid homeostasis"/>
    <property type="evidence" value="ECO:0007669"/>
    <property type="project" value="TreeGrafter"/>
</dbReference>
<reference evidence="8 9" key="1">
    <citation type="submission" date="2017-10" db="EMBL/GenBank/DDBJ databases">
        <title>Development of genomic resources for the powdery mildew, Erysiphe pulchra.</title>
        <authorList>
            <person name="Wadl P.A."/>
            <person name="Mack B.M."/>
            <person name="Moore G."/>
            <person name="Beltz S.B."/>
        </authorList>
    </citation>
    <scope>NUCLEOTIDE SEQUENCE [LARGE SCALE GENOMIC DNA]</scope>
    <source>
        <strain evidence="8">Cflorida</strain>
    </source>
</reference>
<feature type="domain" description="TLC" evidence="7">
    <location>
        <begin position="69"/>
        <end position="315"/>
    </location>
</feature>
<dbReference type="InterPro" id="IPR050846">
    <property type="entry name" value="TLCD"/>
</dbReference>
<dbReference type="PANTHER" id="PTHR13439:SF0">
    <property type="entry name" value="TOPOISOMERASE I DAMAGE AFFECTED PROTEIN 4"/>
    <property type="match status" value="1"/>
</dbReference>
<evidence type="ECO:0000256" key="3">
    <source>
        <dbReference type="ARBA" id="ARBA00022989"/>
    </source>
</evidence>
<feature type="transmembrane region" description="Helical" evidence="6">
    <location>
        <begin position="110"/>
        <end position="129"/>
    </location>
</feature>
<evidence type="ECO:0000259" key="7">
    <source>
        <dbReference type="PROSITE" id="PS50922"/>
    </source>
</evidence>
<accession>A0A2S4PVY2</accession>
<feature type="transmembrane region" description="Helical" evidence="6">
    <location>
        <begin position="36"/>
        <end position="54"/>
    </location>
</feature>
<dbReference type="GO" id="GO:0005783">
    <property type="term" value="C:endoplasmic reticulum"/>
    <property type="evidence" value="ECO:0007669"/>
    <property type="project" value="TreeGrafter"/>
</dbReference>
<comment type="subcellular location">
    <subcellularLocation>
        <location evidence="1">Membrane</location>
        <topology evidence="1">Multi-pass membrane protein</topology>
    </subcellularLocation>
</comment>
<keyword evidence="4 5" id="KW-0472">Membrane</keyword>
<dbReference type="PANTHER" id="PTHR13439">
    <property type="entry name" value="CT120 PROTEIN"/>
    <property type="match status" value="1"/>
</dbReference>
<dbReference type="AlphaFoldDB" id="A0A2S4PVY2"/>
<gene>
    <name evidence="8" type="ORF">EPUL_002208</name>
</gene>
<dbReference type="GO" id="GO:0016020">
    <property type="term" value="C:membrane"/>
    <property type="evidence" value="ECO:0007669"/>
    <property type="project" value="UniProtKB-SubCell"/>
</dbReference>
<protein>
    <recommendedName>
        <fullName evidence="7">TLC domain-containing protein</fullName>
    </recommendedName>
</protein>
<sequence length="352" mass="40534">MHDPFPIPPIPWLSNAVQPIADYFHLTTIPLHIHEVILAFLAYTFVDLVVAPVASRRLFPQTYATLSRERRLNWNVHVVSLVQSLTINSLALWVIFVDQERKNMNWNDRVWGYTGAAGMIQALATGYFLWDLVISLIHIKIFGPGLLAHAVSALLVFSFGFRPFVNFYGCTFILYELSSPFLNFHWFFDKLGMTGSRAQLYNGIMLLFTFFCCRLLWGTYQSIRVYQDIWAALHYQPQIDKIDFNPISSGTVDTPGIASKQTSDSLHQLHLMGYSNSQYVPVWLSLIYLGSNLVLNFLNFYWFRLMIATLRKRFDQKDPKSSKIAINGKSKSLEVESNLRKRNTLSKTQNQD</sequence>
<dbReference type="PROSITE" id="PS50922">
    <property type="entry name" value="TLC"/>
    <property type="match status" value="1"/>
</dbReference>
<keyword evidence="2 5" id="KW-0812">Transmembrane</keyword>
<dbReference type="SMART" id="SM00724">
    <property type="entry name" value="TLC"/>
    <property type="match status" value="1"/>
</dbReference>
<evidence type="ECO:0000256" key="6">
    <source>
        <dbReference type="SAM" id="Phobius"/>
    </source>
</evidence>
<dbReference type="OrthoDB" id="10266980at2759"/>
<feature type="transmembrane region" description="Helical" evidence="6">
    <location>
        <begin position="282"/>
        <end position="303"/>
    </location>
</feature>
<evidence type="ECO:0000256" key="5">
    <source>
        <dbReference type="PROSITE-ProRule" id="PRU00205"/>
    </source>
</evidence>
<evidence type="ECO:0000313" key="8">
    <source>
        <dbReference type="EMBL" id="POS86203.1"/>
    </source>
</evidence>
<dbReference type="Pfam" id="PF03798">
    <property type="entry name" value="TRAM_LAG1_CLN8"/>
    <property type="match status" value="1"/>
</dbReference>
<proteinExistence type="predicted"/>
<dbReference type="EMBL" id="PEDP01000381">
    <property type="protein sequence ID" value="POS86203.1"/>
    <property type="molecule type" value="Genomic_DNA"/>
</dbReference>
<feature type="transmembrane region" description="Helical" evidence="6">
    <location>
        <begin position="141"/>
        <end position="159"/>
    </location>
</feature>